<evidence type="ECO:0000256" key="1">
    <source>
        <dbReference type="SAM" id="MobiDB-lite"/>
    </source>
</evidence>
<name>A0A1J1LS86_9CYAN</name>
<gene>
    <name evidence="2" type="ORF">PL9214640416</name>
</gene>
<keyword evidence="2" id="KW-0808">Transferase</keyword>
<dbReference type="RefSeq" id="WP_072720905.1">
    <property type="nucleotide sequence ID" value="NZ_LN889812.1"/>
</dbReference>
<reference evidence="3" key="1">
    <citation type="submission" date="2015-10" db="EMBL/GenBank/DDBJ databases">
        <authorList>
            <person name="Regsiter A."/>
            <person name="william w."/>
        </authorList>
    </citation>
    <scope>NUCLEOTIDE SEQUENCE [LARGE SCALE GENOMIC DNA]</scope>
</reference>
<dbReference type="EC" id="2.7.1.19" evidence="2"/>
<dbReference type="GO" id="GO:0008974">
    <property type="term" value="F:phosphoribulokinase activity"/>
    <property type="evidence" value="ECO:0007669"/>
    <property type="project" value="UniProtKB-EC"/>
</dbReference>
<keyword evidence="2" id="KW-0418">Kinase</keyword>
<organism evidence="2 3">
    <name type="scientific">Planktothrix tepida PCC 9214</name>
    <dbReference type="NCBI Taxonomy" id="671072"/>
    <lineage>
        <taxon>Bacteria</taxon>
        <taxon>Bacillati</taxon>
        <taxon>Cyanobacteriota</taxon>
        <taxon>Cyanophyceae</taxon>
        <taxon>Oscillatoriophycideae</taxon>
        <taxon>Oscillatoriales</taxon>
        <taxon>Microcoleaceae</taxon>
        <taxon>Planktothrix</taxon>
    </lineage>
</organism>
<protein>
    <submittedName>
        <fullName evidence="2">Putative Phosphoribulokinase</fullName>
        <ecNumber evidence="2">2.7.1.19</ecNumber>
    </submittedName>
</protein>
<dbReference type="Proteomes" id="UP000184315">
    <property type="component" value="Unassembled WGS sequence"/>
</dbReference>
<keyword evidence="3" id="KW-1185">Reference proteome</keyword>
<sequence length="128" mass="13628">MKRIQDLSKNGIKMLLGVSTLLLSYPLTVGAVPVPIRTSVCTGYTGDNNATECVQGFNDGYQQGVQQIQNYNSSNPNTNPSNPTPSPNAVNASVPGTSSEYRTGYTSGYRVGIQDGYQNNLSPANSSF</sequence>
<feature type="compositionally biased region" description="Low complexity" evidence="1">
    <location>
        <begin position="72"/>
        <end position="93"/>
    </location>
</feature>
<evidence type="ECO:0000313" key="3">
    <source>
        <dbReference type="Proteomes" id="UP000184315"/>
    </source>
</evidence>
<accession>A0A1J1LS86</accession>
<dbReference type="AlphaFoldDB" id="A0A1J1LS86"/>
<dbReference type="OrthoDB" id="9858272at2"/>
<feature type="region of interest" description="Disordered" evidence="1">
    <location>
        <begin position="69"/>
        <end position="101"/>
    </location>
</feature>
<dbReference type="EMBL" id="CZDF01000171">
    <property type="protein sequence ID" value="CUR34409.1"/>
    <property type="molecule type" value="Genomic_DNA"/>
</dbReference>
<proteinExistence type="predicted"/>
<evidence type="ECO:0000313" key="2">
    <source>
        <dbReference type="EMBL" id="CUR34409.1"/>
    </source>
</evidence>